<protein>
    <submittedName>
        <fullName evidence="3">Peptidase S9</fullName>
    </submittedName>
</protein>
<dbReference type="EMBL" id="LILB01000001">
    <property type="protein sequence ID" value="KOO51048.1"/>
    <property type="molecule type" value="Genomic_DNA"/>
</dbReference>
<dbReference type="GeneID" id="301134619"/>
<keyword evidence="4" id="KW-1185">Reference proteome</keyword>
<comment type="caution">
    <text evidence="3">The sequence shown here is derived from an EMBL/GenBank/DDBJ whole genome shotgun (WGS) entry which is preliminary data.</text>
</comment>
<feature type="domain" description="Peptidase S9 prolyl oligopeptidase catalytic" evidence="2">
    <location>
        <begin position="388"/>
        <end position="596"/>
    </location>
</feature>
<name>A0A0M0LK25_9BACL</name>
<dbReference type="Proteomes" id="UP000036867">
    <property type="component" value="Unassembled WGS sequence"/>
</dbReference>
<gene>
    <name evidence="3" type="ORF">AMD00_00585</name>
</gene>
<dbReference type="SUPFAM" id="SSF82171">
    <property type="entry name" value="DPP6 N-terminal domain-like"/>
    <property type="match status" value="1"/>
</dbReference>
<dbReference type="InterPro" id="IPR029058">
    <property type="entry name" value="AB_hydrolase_fold"/>
</dbReference>
<dbReference type="Gene3D" id="3.40.50.1820">
    <property type="entry name" value="alpha/beta hydrolase"/>
    <property type="match status" value="1"/>
</dbReference>
<evidence type="ECO:0000313" key="3">
    <source>
        <dbReference type="EMBL" id="KOO51048.1"/>
    </source>
</evidence>
<dbReference type="Gene3D" id="2.120.10.30">
    <property type="entry name" value="TolB, C-terminal domain"/>
    <property type="match status" value="1"/>
</dbReference>
<dbReference type="InterPro" id="IPR001375">
    <property type="entry name" value="Peptidase_S9_cat"/>
</dbReference>
<dbReference type="InterPro" id="IPR011042">
    <property type="entry name" value="6-blade_b-propeller_TolB-like"/>
</dbReference>
<dbReference type="GO" id="GO:0004252">
    <property type="term" value="F:serine-type endopeptidase activity"/>
    <property type="evidence" value="ECO:0007669"/>
    <property type="project" value="TreeGrafter"/>
</dbReference>
<organism evidence="3 4">
    <name type="scientific">Viridibacillus arvi</name>
    <dbReference type="NCBI Taxonomy" id="263475"/>
    <lineage>
        <taxon>Bacteria</taxon>
        <taxon>Bacillati</taxon>
        <taxon>Bacillota</taxon>
        <taxon>Bacilli</taxon>
        <taxon>Bacillales</taxon>
        <taxon>Caryophanaceae</taxon>
        <taxon>Viridibacillus</taxon>
    </lineage>
</organism>
<dbReference type="PANTHER" id="PTHR42776">
    <property type="entry name" value="SERINE PEPTIDASE S9 FAMILY MEMBER"/>
    <property type="match status" value="1"/>
</dbReference>
<proteinExistence type="predicted"/>
<dbReference type="PATRIC" id="fig|263475.3.peg.417"/>
<dbReference type="AlphaFoldDB" id="A0A0M0LK25"/>
<evidence type="ECO:0000313" key="4">
    <source>
        <dbReference type="Proteomes" id="UP000036867"/>
    </source>
</evidence>
<dbReference type="GO" id="GO:0006508">
    <property type="term" value="P:proteolysis"/>
    <property type="evidence" value="ECO:0007669"/>
    <property type="project" value="InterPro"/>
</dbReference>
<sequence>MIQFGKPDITNFLQNLTVSDFAVSPDEKQIVLCTNFNGHFNLWGMDVEKKFPYPLTFNNQISHFITFSKTGEFLLAGFDKDGDENSQIYAIAPEGGSIVPIRFKEGERHFYAHLTENGKNLYYSTTDGNAKYLNSLVYDIEDDKEKILIEGSVAPTFIATVSPEEKSFVYIKSFGNTYSLAYVQINDEDVLLTPPTDEQHTVSGHVYTSEGEIYFLTNYDDDFSYLAKFDIQSRQFKKVFQLEKEDFSSIYYSKKEHALYIVGSYGIEDRLYRYSIADGTNEKIEIPVDIIEKMIIMPSGHLYLLGKTATKPNNIFVSKETGCSWLELTHYRVPGVRDADLVEPEVLRYPSFDGLEIEALLFKAKEENSNGYVILWPHGGPQSIERKSFRPMFQFLVNQGYSIFAPNFRGSSNYGLNFMKMVEGDWGHGPRLDNITGIDWLIEKGYADRDKMLLLGGSYGGYMALLLHGRHADYFKAVVDIFGPSNLFSFIKSVPEFWGPFMKQWIGDPEKDKDKLIADSPITYLDGMTKPMFVIQGANDPRVVQKESDQIVAALKEKGREVGYTVLEDEGHGFSKKANEIFVYKKILEFFNTEINK</sequence>
<reference evidence="4" key="1">
    <citation type="submission" date="2015-08" db="EMBL/GenBank/DDBJ databases">
        <title>Fjat-10028 dsm 16317.</title>
        <authorList>
            <person name="Liu B."/>
            <person name="Wang J."/>
            <person name="Zhu Y."/>
            <person name="Liu G."/>
            <person name="Chen Q."/>
            <person name="Chen Z."/>
            <person name="Lan J."/>
            <person name="Che J."/>
            <person name="Ge C."/>
            <person name="Shi H."/>
            <person name="Pan Z."/>
            <person name="Liu X."/>
        </authorList>
    </citation>
    <scope>NUCLEOTIDE SEQUENCE [LARGE SCALE GENOMIC DNA]</scope>
    <source>
        <strain evidence="4">DSM 16317</strain>
    </source>
</reference>
<dbReference type="Pfam" id="PF00326">
    <property type="entry name" value="Peptidase_S9"/>
    <property type="match status" value="1"/>
</dbReference>
<accession>A0A0M0LK25</accession>
<dbReference type="PANTHER" id="PTHR42776:SF27">
    <property type="entry name" value="DIPEPTIDYL PEPTIDASE FAMILY MEMBER 6"/>
    <property type="match status" value="1"/>
</dbReference>
<keyword evidence="1" id="KW-0378">Hydrolase</keyword>
<dbReference type="STRING" id="263475.AMD00_00585"/>
<dbReference type="OrthoDB" id="108903at2"/>
<evidence type="ECO:0000256" key="1">
    <source>
        <dbReference type="ARBA" id="ARBA00022801"/>
    </source>
</evidence>
<dbReference type="RefSeq" id="WP_053415164.1">
    <property type="nucleotide sequence ID" value="NZ_LILB01000001.1"/>
</dbReference>
<evidence type="ECO:0000259" key="2">
    <source>
        <dbReference type="Pfam" id="PF00326"/>
    </source>
</evidence>
<dbReference type="SUPFAM" id="SSF53474">
    <property type="entry name" value="alpha/beta-Hydrolases"/>
    <property type="match status" value="1"/>
</dbReference>